<gene>
    <name evidence="5" type="ORF">H9980_02680</name>
</gene>
<dbReference type="PANTHER" id="PTHR38445">
    <property type="entry name" value="HTH-TYPE TRANSCRIPTIONAL REPRESSOR YTRA"/>
    <property type="match status" value="1"/>
</dbReference>
<dbReference type="GO" id="GO:0003700">
    <property type="term" value="F:DNA-binding transcription factor activity"/>
    <property type="evidence" value="ECO:0007669"/>
    <property type="project" value="InterPro"/>
</dbReference>
<evidence type="ECO:0000313" key="6">
    <source>
        <dbReference type="Proteomes" id="UP000886724"/>
    </source>
</evidence>
<dbReference type="AlphaFoldDB" id="A0A9D2BMF0"/>
<dbReference type="SUPFAM" id="SSF46785">
    <property type="entry name" value="Winged helix' DNA-binding domain"/>
    <property type="match status" value="1"/>
</dbReference>
<dbReference type="Proteomes" id="UP000886724">
    <property type="component" value="Unassembled WGS sequence"/>
</dbReference>
<proteinExistence type="predicted"/>
<keyword evidence="1" id="KW-0805">Transcription regulation</keyword>
<dbReference type="InterPro" id="IPR036388">
    <property type="entry name" value="WH-like_DNA-bd_sf"/>
</dbReference>
<evidence type="ECO:0000256" key="1">
    <source>
        <dbReference type="ARBA" id="ARBA00023015"/>
    </source>
</evidence>
<sequence length="125" mass="13953">MQILISNNTTTPIYEQIITQIKSAIMSGELKCGDSLPSMRALAKELHISVITTQKAYEELQRSGFIESAAGRGTFVSSPNKELILEEQMRLAEEKLQEAANIGRSNGIPLDKLCELLTMFYEEDE</sequence>
<comment type="caution">
    <text evidence="5">The sequence shown here is derived from an EMBL/GenBank/DDBJ whole genome shotgun (WGS) entry which is preliminary data.</text>
</comment>
<evidence type="ECO:0000256" key="2">
    <source>
        <dbReference type="ARBA" id="ARBA00023125"/>
    </source>
</evidence>
<dbReference type="InterPro" id="IPR036390">
    <property type="entry name" value="WH_DNA-bd_sf"/>
</dbReference>
<dbReference type="InterPro" id="IPR000524">
    <property type="entry name" value="Tscrpt_reg_HTH_GntR"/>
</dbReference>
<dbReference type="PROSITE" id="PS50949">
    <property type="entry name" value="HTH_GNTR"/>
    <property type="match status" value="1"/>
</dbReference>
<dbReference type="GO" id="GO:0003677">
    <property type="term" value="F:DNA binding"/>
    <property type="evidence" value="ECO:0007669"/>
    <property type="project" value="UniProtKB-KW"/>
</dbReference>
<keyword evidence="2" id="KW-0238">DNA-binding</keyword>
<evidence type="ECO:0000259" key="4">
    <source>
        <dbReference type="PROSITE" id="PS50949"/>
    </source>
</evidence>
<organism evidence="5 6">
    <name type="scientific">Candidatus Erysipelatoclostridium merdavium</name>
    <dbReference type="NCBI Taxonomy" id="2838566"/>
    <lineage>
        <taxon>Bacteria</taxon>
        <taxon>Bacillati</taxon>
        <taxon>Bacillota</taxon>
        <taxon>Erysipelotrichia</taxon>
        <taxon>Erysipelotrichales</taxon>
        <taxon>Erysipelotrichales incertae sedis</taxon>
    </lineage>
</organism>
<reference evidence="5" key="1">
    <citation type="journal article" date="2021" name="PeerJ">
        <title>Extensive microbial diversity within the chicken gut microbiome revealed by metagenomics and culture.</title>
        <authorList>
            <person name="Gilroy R."/>
            <person name="Ravi A."/>
            <person name="Getino M."/>
            <person name="Pursley I."/>
            <person name="Horton D.L."/>
            <person name="Alikhan N.F."/>
            <person name="Baker D."/>
            <person name="Gharbi K."/>
            <person name="Hall N."/>
            <person name="Watson M."/>
            <person name="Adriaenssens E.M."/>
            <person name="Foster-Nyarko E."/>
            <person name="Jarju S."/>
            <person name="Secka A."/>
            <person name="Antonio M."/>
            <person name="Oren A."/>
            <person name="Chaudhuri R.R."/>
            <person name="La Ragione R."/>
            <person name="Hildebrand F."/>
            <person name="Pallen M.J."/>
        </authorList>
    </citation>
    <scope>NUCLEOTIDE SEQUENCE</scope>
    <source>
        <strain evidence="5">ChiGjej1B1-14440</strain>
    </source>
</reference>
<reference evidence="5" key="2">
    <citation type="submission" date="2021-04" db="EMBL/GenBank/DDBJ databases">
        <authorList>
            <person name="Gilroy R."/>
        </authorList>
    </citation>
    <scope>NUCLEOTIDE SEQUENCE</scope>
    <source>
        <strain evidence="5">ChiGjej1B1-14440</strain>
    </source>
</reference>
<name>A0A9D2BMF0_9FIRM</name>
<dbReference type="EMBL" id="DXET01000068">
    <property type="protein sequence ID" value="HIX80862.1"/>
    <property type="molecule type" value="Genomic_DNA"/>
</dbReference>
<dbReference type="SMART" id="SM00345">
    <property type="entry name" value="HTH_GNTR"/>
    <property type="match status" value="1"/>
</dbReference>
<dbReference type="CDD" id="cd07377">
    <property type="entry name" value="WHTH_GntR"/>
    <property type="match status" value="1"/>
</dbReference>
<keyword evidence="3" id="KW-0804">Transcription</keyword>
<accession>A0A9D2BMF0</accession>
<dbReference type="PANTHER" id="PTHR38445:SF7">
    <property type="entry name" value="GNTR-FAMILY TRANSCRIPTIONAL REGULATOR"/>
    <property type="match status" value="1"/>
</dbReference>
<dbReference type="Pfam" id="PF00392">
    <property type="entry name" value="GntR"/>
    <property type="match status" value="1"/>
</dbReference>
<evidence type="ECO:0000313" key="5">
    <source>
        <dbReference type="EMBL" id="HIX80862.1"/>
    </source>
</evidence>
<protein>
    <submittedName>
        <fullName evidence="5">GntR family transcriptional regulator</fullName>
    </submittedName>
</protein>
<feature type="domain" description="HTH gntR-type" evidence="4">
    <location>
        <begin position="11"/>
        <end position="79"/>
    </location>
</feature>
<evidence type="ECO:0000256" key="3">
    <source>
        <dbReference type="ARBA" id="ARBA00023163"/>
    </source>
</evidence>
<dbReference type="Gene3D" id="1.10.10.10">
    <property type="entry name" value="Winged helix-like DNA-binding domain superfamily/Winged helix DNA-binding domain"/>
    <property type="match status" value="1"/>
</dbReference>